<accession>A0ACC0CGK3</accession>
<sequence length="468" mass="52012">MLSPSEPRNGSNNNTMVVSAPPQLPPSSDEDFFSSASVASSSSSEDIRHQSPTSPVPLEPPRQPQIPISWPSDGVLTLAWVTELMQAFEWGSRAVPPSKFPSVLPVDVFDRLILSASKILHKEPNCVRIEDGLGPMSRVVVVGDVHGQLHDVLFLLREAGYPGEDRFFVFNGDYVDRGAWGLETFLVLLAWKVLLPHRLFLLRGNHESKYCTSVYGFEKEVLVKYGDKGKHVYRKCLGCFEGLPLASIIAGRVYTAHGGLFRSIPATPSKRPKGKKNRKVILDTETNSLSLGSLEELAKARRSVLDPPWEGQNLIPGDVLWSDPSMKPGLSPNKERGIGLLWGPDCTEEFLKKFGLKLIIRSHEGPDAREKRPGLGEMDEGYTIDHVVDSGNLITIFSAPDYPQFQATEDRYRNKGAYIVLGPPDFDTPVFHSFEAVFPRPQVNPYYDFEDCIDSDEELDMASMVETA</sequence>
<organism evidence="1 2">
    <name type="scientific">Catharanthus roseus</name>
    <name type="common">Madagascar periwinkle</name>
    <name type="synonym">Vinca rosea</name>
    <dbReference type="NCBI Taxonomy" id="4058"/>
    <lineage>
        <taxon>Eukaryota</taxon>
        <taxon>Viridiplantae</taxon>
        <taxon>Streptophyta</taxon>
        <taxon>Embryophyta</taxon>
        <taxon>Tracheophyta</taxon>
        <taxon>Spermatophyta</taxon>
        <taxon>Magnoliopsida</taxon>
        <taxon>eudicotyledons</taxon>
        <taxon>Gunneridae</taxon>
        <taxon>Pentapetalae</taxon>
        <taxon>asterids</taxon>
        <taxon>lamiids</taxon>
        <taxon>Gentianales</taxon>
        <taxon>Apocynaceae</taxon>
        <taxon>Rauvolfioideae</taxon>
        <taxon>Vinceae</taxon>
        <taxon>Catharanthinae</taxon>
        <taxon>Catharanthus</taxon>
    </lineage>
</organism>
<dbReference type="EMBL" id="CM044701">
    <property type="protein sequence ID" value="KAI5683893.1"/>
    <property type="molecule type" value="Genomic_DNA"/>
</dbReference>
<evidence type="ECO:0000313" key="1">
    <source>
        <dbReference type="EMBL" id="KAI5683893.1"/>
    </source>
</evidence>
<evidence type="ECO:0000313" key="2">
    <source>
        <dbReference type="Proteomes" id="UP001060085"/>
    </source>
</evidence>
<reference evidence="2" key="1">
    <citation type="journal article" date="2023" name="Nat. Plants">
        <title>Single-cell RNA sequencing provides a high-resolution roadmap for understanding the multicellular compartmentation of specialized metabolism.</title>
        <authorList>
            <person name="Sun S."/>
            <person name="Shen X."/>
            <person name="Li Y."/>
            <person name="Li Y."/>
            <person name="Wang S."/>
            <person name="Li R."/>
            <person name="Zhang H."/>
            <person name="Shen G."/>
            <person name="Guo B."/>
            <person name="Wei J."/>
            <person name="Xu J."/>
            <person name="St-Pierre B."/>
            <person name="Chen S."/>
            <person name="Sun C."/>
        </authorList>
    </citation>
    <scope>NUCLEOTIDE SEQUENCE [LARGE SCALE GENOMIC DNA]</scope>
</reference>
<protein>
    <submittedName>
        <fullName evidence="1">Uncharacterized protein</fullName>
    </submittedName>
</protein>
<proteinExistence type="predicted"/>
<comment type="caution">
    <text evidence="1">The sequence shown here is derived from an EMBL/GenBank/DDBJ whole genome shotgun (WGS) entry which is preliminary data.</text>
</comment>
<name>A0ACC0CGK3_CATRO</name>
<gene>
    <name evidence="1" type="ORF">M9H77_05121</name>
</gene>
<dbReference type="Proteomes" id="UP001060085">
    <property type="component" value="Linkage Group LG01"/>
</dbReference>
<keyword evidence="2" id="KW-1185">Reference proteome</keyword>